<dbReference type="PANTHER" id="PTHR43172">
    <property type="entry name" value="ADENYLOSUCCINATE LYASE"/>
    <property type="match status" value="1"/>
</dbReference>
<dbReference type="PRINTS" id="PR00145">
    <property type="entry name" value="ARGSUCLYASE"/>
</dbReference>
<dbReference type="InterPro" id="IPR020557">
    <property type="entry name" value="Fumarate_lyase_CS"/>
</dbReference>
<keyword evidence="4" id="KW-0413">Isomerase</keyword>
<comment type="caution">
    <text evidence="4">The sequence shown here is derived from an EMBL/GenBank/DDBJ whole genome shotgun (WGS) entry which is preliminary data.</text>
</comment>
<dbReference type="PANTHER" id="PTHR43172:SF2">
    <property type="entry name" value="ADENYLOSUCCINATE LYASE C-TERMINAL DOMAIN-CONTAINING PROTEIN"/>
    <property type="match status" value="1"/>
</dbReference>
<evidence type="ECO:0000256" key="2">
    <source>
        <dbReference type="ARBA" id="ARBA00034772"/>
    </source>
</evidence>
<protein>
    <submittedName>
        <fullName evidence="4">3-carboxy-cis,cis-muconate cycloisomerase</fullName>
    </submittedName>
</protein>
<evidence type="ECO:0000256" key="1">
    <source>
        <dbReference type="ARBA" id="ARBA00023239"/>
    </source>
</evidence>
<evidence type="ECO:0000313" key="5">
    <source>
        <dbReference type="Proteomes" id="UP000309133"/>
    </source>
</evidence>
<dbReference type="PRINTS" id="PR00149">
    <property type="entry name" value="FUMRATELYASE"/>
</dbReference>
<dbReference type="InterPro" id="IPR008948">
    <property type="entry name" value="L-Aspartase-like"/>
</dbReference>
<comment type="similarity">
    <text evidence="2">Belongs to the class-II fumarase/aspartase family.</text>
</comment>
<dbReference type="GO" id="GO:0016853">
    <property type="term" value="F:isomerase activity"/>
    <property type="evidence" value="ECO:0007669"/>
    <property type="project" value="UniProtKB-KW"/>
</dbReference>
<dbReference type="Gene3D" id="1.10.275.10">
    <property type="entry name" value="Fumarase/aspartase (N-terminal domain)"/>
    <property type="match status" value="1"/>
</dbReference>
<dbReference type="OrthoDB" id="9768878at2"/>
<evidence type="ECO:0000313" key="4">
    <source>
        <dbReference type="EMBL" id="THG31670.1"/>
    </source>
</evidence>
<feature type="domain" description="Fumarate lyase N-terminal" evidence="3">
    <location>
        <begin position="97"/>
        <end position="306"/>
    </location>
</feature>
<sequence>MSDDGAAGPVVDLGLLDPLTGPTTAAVVGDAAYLSAMIEVEAALIGAFVDIDVAPVEAEVDVAVLAAGVDLLSVAAAARGGGNPVIPLVAALRSAAPQASAPWLHRGATSQDILDSAAMLVASRALAAISADLRATVGTLADLADAHRHTPMAGRTLSQQAAPTTFGLRVASWLDAVVTARTSLRGVATRLPAQLAGAVGSATTLVDAAGGVEPADRLRIEFADRLGLEHRASGWHTDRTIVVELGSALALVIGSLGRIGLDVSLLSRTEIAEVSEGLAEGEGGSSAMPQKRNPVASVLLVAAARRSPGLLGTLAGSLLAEDDRPVGAWHAEWPTLRELLRIALGAAAAARGLVAGLSVDAERMRDNLALTDGAIHAERATEILTEQVGRARAAELVKAALDADGGFSEAILYLAEQDSQLSDTASVLAATTVHRGPVGLSNQMIDAAIVRAGAST</sequence>
<dbReference type="SUPFAM" id="SSF48557">
    <property type="entry name" value="L-aspartase-like"/>
    <property type="match status" value="1"/>
</dbReference>
<accession>A0A4S4FME1</accession>
<gene>
    <name evidence="4" type="ORF">E6C64_06265</name>
</gene>
<proteinExistence type="inferred from homology"/>
<dbReference type="Proteomes" id="UP000309133">
    <property type="component" value="Unassembled WGS sequence"/>
</dbReference>
<dbReference type="AlphaFoldDB" id="A0A4S4FME1"/>
<dbReference type="InterPro" id="IPR022761">
    <property type="entry name" value="Fumarate_lyase_N"/>
</dbReference>
<dbReference type="Pfam" id="PF00206">
    <property type="entry name" value="Lyase_1"/>
    <property type="match status" value="1"/>
</dbReference>
<dbReference type="GO" id="GO:0016829">
    <property type="term" value="F:lyase activity"/>
    <property type="evidence" value="ECO:0007669"/>
    <property type="project" value="UniProtKB-KW"/>
</dbReference>
<dbReference type="RefSeq" id="WP_136426790.1">
    <property type="nucleotide sequence ID" value="NZ_SSSM01000003.1"/>
</dbReference>
<dbReference type="InterPro" id="IPR000362">
    <property type="entry name" value="Fumarate_lyase_fam"/>
</dbReference>
<dbReference type="PROSITE" id="PS00163">
    <property type="entry name" value="FUMARATE_LYASES"/>
    <property type="match status" value="1"/>
</dbReference>
<name>A0A4S4FME1_9MICO</name>
<keyword evidence="5" id="KW-1185">Reference proteome</keyword>
<dbReference type="Gene3D" id="1.20.200.10">
    <property type="entry name" value="Fumarase/aspartase (Central domain)"/>
    <property type="match status" value="1"/>
</dbReference>
<dbReference type="EMBL" id="SSSM01000003">
    <property type="protein sequence ID" value="THG31670.1"/>
    <property type="molecule type" value="Genomic_DNA"/>
</dbReference>
<reference evidence="4 5" key="1">
    <citation type="submission" date="2019-04" db="EMBL/GenBank/DDBJ databases">
        <authorList>
            <person name="Jiang L."/>
        </authorList>
    </citation>
    <scope>NUCLEOTIDE SEQUENCE [LARGE SCALE GENOMIC DNA]</scope>
    <source>
        <strain evidence="4 5">YIM 131853</strain>
    </source>
</reference>
<organism evidence="4 5">
    <name type="scientific">Naasia lichenicola</name>
    <dbReference type="NCBI Taxonomy" id="2565933"/>
    <lineage>
        <taxon>Bacteria</taxon>
        <taxon>Bacillati</taxon>
        <taxon>Actinomycetota</taxon>
        <taxon>Actinomycetes</taxon>
        <taxon>Micrococcales</taxon>
        <taxon>Microbacteriaceae</taxon>
        <taxon>Naasia</taxon>
    </lineage>
</organism>
<evidence type="ECO:0000259" key="3">
    <source>
        <dbReference type="Pfam" id="PF00206"/>
    </source>
</evidence>
<keyword evidence="1" id="KW-0456">Lyase</keyword>
<dbReference type="InterPro" id="IPR024083">
    <property type="entry name" value="Fumarase/histidase_N"/>
</dbReference>